<evidence type="ECO:0000256" key="7">
    <source>
        <dbReference type="HAMAP-Rule" id="MF_00639"/>
    </source>
</evidence>
<evidence type="ECO:0000256" key="1">
    <source>
        <dbReference type="ARBA" id="ARBA00004496"/>
    </source>
</evidence>
<keyword evidence="5 7" id="KW-0547">Nucleotide-binding</keyword>
<dbReference type="InterPro" id="IPR004101">
    <property type="entry name" value="Mur_ligase_C"/>
</dbReference>
<comment type="function">
    <text evidence="7 8">Cell wall formation. Catalyzes the addition of glutamate to the nucleotide precursor UDP-N-acetylmuramoyl-L-alanine (UMA).</text>
</comment>
<proteinExistence type="inferred from homology"/>
<dbReference type="Proteomes" id="UP000295135">
    <property type="component" value="Unassembled WGS sequence"/>
</dbReference>
<keyword evidence="12" id="KW-1185">Reference proteome</keyword>
<evidence type="ECO:0000259" key="9">
    <source>
        <dbReference type="Pfam" id="PF02875"/>
    </source>
</evidence>
<evidence type="ECO:0000256" key="4">
    <source>
        <dbReference type="ARBA" id="ARBA00022598"/>
    </source>
</evidence>
<keyword evidence="3 7" id="KW-0963">Cytoplasm</keyword>
<organism evidence="11 12">
    <name type="scientific">Sulfuritortus calidifontis</name>
    <dbReference type="NCBI Taxonomy" id="1914471"/>
    <lineage>
        <taxon>Bacteria</taxon>
        <taxon>Pseudomonadati</taxon>
        <taxon>Pseudomonadota</taxon>
        <taxon>Betaproteobacteria</taxon>
        <taxon>Nitrosomonadales</taxon>
        <taxon>Thiobacillaceae</taxon>
        <taxon>Sulfuritortus</taxon>
    </lineage>
</organism>
<comment type="similarity">
    <text evidence="7">Belongs to the MurCDEF family.</text>
</comment>
<dbReference type="Pfam" id="PF08245">
    <property type="entry name" value="Mur_ligase_M"/>
    <property type="match status" value="1"/>
</dbReference>
<dbReference type="PANTHER" id="PTHR43692:SF1">
    <property type="entry name" value="UDP-N-ACETYLMURAMOYLALANINE--D-GLUTAMATE LIGASE"/>
    <property type="match status" value="1"/>
</dbReference>
<reference evidence="11 12" key="1">
    <citation type="submission" date="2019-03" db="EMBL/GenBank/DDBJ databases">
        <title>Genomic Encyclopedia of Type Strains, Phase IV (KMG-IV): sequencing the most valuable type-strain genomes for metagenomic binning, comparative biology and taxonomic classification.</title>
        <authorList>
            <person name="Goeker M."/>
        </authorList>
    </citation>
    <scope>NUCLEOTIDE SEQUENCE [LARGE SCALE GENOMIC DNA]</scope>
    <source>
        <strain evidence="11 12">DSM 103923</strain>
    </source>
</reference>
<name>A0A4R3JTX1_9PROT</name>
<evidence type="ECO:0000256" key="2">
    <source>
        <dbReference type="ARBA" id="ARBA00004752"/>
    </source>
</evidence>
<keyword evidence="7 8" id="KW-0132">Cell division</keyword>
<evidence type="ECO:0000313" key="12">
    <source>
        <dbReference type="Proteomes" id="UP000295135"/>
    </source>
</evidence>
<dbReference type="InterPro" id="IPR036615">
    <property type="entry name" value="Mur_ligase_C_dom_sf"/>
</dbReference>
<keyword evidence="7 8" id="KW-0573">Peptidoglycan synthesis</keyword>
<dbReference type="Gene3D" id="3.90.190.20">
    <property type="entry name" value="Mur ligase, C-terminal domain"/>
    <property type="match status" value="1"/>
</dbReference>
<dbReference type="RefSeq" id="WP_126463594.1">
    <property type="nucleotide sequence ID" value="NZ_AP018721.1"/>
</dbReference>
<keyword evidence="6 7" id="KW-0067">ATP-binding</keyword>
<dbReference type="Pfam" id="PF21799">
    <property type="entry name" value="MurD-like_N"/>
    <property type="match status" value="1"/>
</dbReference>
<sequence>MHAKLNLEGRKALVVGLGDTGLSCVRWLLSQGAEVRATDSREAPPHAERLREAQPGVAVTLAGFRQVDFDWADLIVVSPGVAVATPEIQAAAKAGKDIVGDVELFARAVQGSRPEGTPRPPFILAERGLPQAGEGRGEGNRGPGPKVIAITGSNGKSTVTSLVGHLCQAAGLKTVVAGNIGLPVLDALTEQGDARPDVYVLELSSFQLETTSSLAPDAATVLNLSEDHMDRYAGMADYAAAKARIFAGAGAQVLNRDDALVLAMRLPGRTIYSFGLGEPVAAGEWGLIRQDGRYWLAEHGRSLMPVDELPIAGLHNAANALAALALCRAVGIDDAPLLAGLKTFKGLPHRVEAVATIKGVTFYDDSKGTNVGATVAALLGMTCPVVLIAGGDGKGQDFSPLKDAVKNARAVVQIGRDGPRIAAAIAGTVPVQRAESLEAAVRQGFTLARPGDAVLLSPACASFDMFRNYVHRAEVFIQAVQALKTEEEGVHVL</sequence>
<dbReference type="NCBIfam" id="TIGR01087">
    <property type="entry name" value="murD"/>
    <property type="match status" value="1"/>
</dbReference>
<dbReference type="GO" id="GO:0051301">
    <property type="term" value="P:cell division"/>
    <property type="evidence" value="ECO:0007669"/>
    <property type="project" value="UniProtKB-KW"/>
</dbReference>
<dbReference type="EC" id="6.3.2.9" evidence="7 8"/>
<dbReference type="HAMAP" id="MF_00639">
    <property type="entry name" value="MurD"/>
    <property type="match status" value="1"/>
</dbReference>
<evidence type="ECO:0000256" key="8">
    <source>
        <dbReference type="RuleBase" id="RU003664"/>
    </source>
</evidence>
<dbReference type="Gene3D" id="3.40.50.720">
    <property type="entry name" value="NAD(P)-binding Rossmann-like Domain"/>
    <property type="match status" value="1"/>
</dbReference>
<accession>A0A4R3JTX1</accession>
<comment type="caution">
    <text evidence="11">The sequence shown here is derived from an EMBL/GenBank/DDBJ whole genome shotgun (WGS) entry which is preliminary data.</text>
</comment>
<evidence type="ECO:0000313" key="11">
    <source>
        <dbReference type="EMBL" id="TCS71037.1"/>
    </source>
</evidence>
<dbReference type="Gene3D" id="3.40.1190.10">
    <property type="entry name" value="Mur-like, catalytic domain"/>
    <property type="match status" value="1"/>
</dbReference>
<evidence type="ECO:0000256" key="5">
    <source>
        <dbReference type="ARBA" id="ARBA00022741"/>
    </source>
</evidence>
<dbReference type="GO" id="GO:0008360">
    <property type="term" value="P:regulation of cell shape"/>
    <property type="evidence" value="ECO:0007669"/>
    <property type="project" value="UniProtKB-KW"/>
</dbReference>
<dbReference type="InterPro" id="IPR036565">
    <property type="entry name" value="Mur-like_cat_sf"/>
</dbReference>
<dbReference type="GO" id="GO:0071555">
    <property type="term" value="P:cell wall organization"/>
    <property type="evidence" value="ECO:0007669"/>
    <property type="project" value="UniProtKB-KW"/>
</dbReference>
<dbReference type="PANTHER" id="PTHR43692">
    <property type="entry name" value="UDP-N-ACETYLMURAMOYLALANINE--D-GLUTAMATE LIGASE"/>
    <property type="match status" value="1"/>
</dbReference>
<dbReference type="SUPFAM" id="SSF53244">
    <property type="entry name" value="MurD-like peptide ligases, peptide-binding domain"/>
    <property type="match status" value="1"/>
</dbReference>
<comment type="catalytic activity">
    <reaction evidence="7 8">
        <text>UDP-N-acetyl-alpha-D-muramoyl-L-alanine + D-glutamate + ATP = UDP-N-acetyl-alpha-D-muramoyl-L-alanyl-D-glutamate + ADP + phosphate + H(+)</text>
        <dbReference type="Rhea" id="RHEA:16429"/>
        <dbReference type="ChEBI" id="CHEBI:15378"/>
        <dbReference type="ChEBI" id="CHEBI:29986"/>
        <dbReference type="ChEBI" id="CHEBI:30616"/>
        <dbReference type="ChEBI" id="CHEBI:43474"/>
        <dbReference type="ChEBI" id="CHEBI:83898"/>
        <dbReference type="ChEBI" id="CHEBI:83900"/>
        <dbReference type="ChEBI" id="CHEBI:456216"/>
        <dbReference type="EC" id="6.3.2.9"/>
    </reaction>
</comment>
<feature type="domain" description="Mur ligase central" evidence="10">
    <location>
        <begin position="150"/>
        <end position="326"/>
    </location>
</feature>
<keyword evidence="7 8" id="KW-0133">Cell shape</keyword>
<dbReference type="InterPro" id="IPR013221">
    <property type="entry name" value="Mur_ligase_cen"/>
</dbReference>
<dbReference type="InterPro" id="IPR005762">
    <property type="entry name" value="MurD"/>
</dbReference>
<keyword evidence="7 8" id="KW-0961">Cell wall biogenesis/degradation</keyword>
<dbReference type="GO" id="GO:0009252">
    <property type="term" value="P:peptidoglycan biosynthetic process"/>
    <property type="evidence" value="ECO:0007669"/>
    <property type="project" value="UniProtKB-UniRule"/>
</dbReference>
<comment type="pathway">
    <text evidence="2 7 8">Cell wall biogenesis; peptidoglycan biosynthesis.</text>
</comment>
<evidence type="ECO:0000256" key="6">
    <source>
        <dbReference type="ARBA" id="ARBA00022840"/>
    </source>
</evidence>
<dbReference type="EMBL" id="SLZY01000012">
    <property type="protein sequence ID" value="TCS71037.1"/>
    <property type="molecule type" value="Genomic_DNA"/>
</dbReference>
<feature type="domain" description="Mur ligase C-terminal" evidence="9">
    <location>
        <begin position="349"/>
        <end position="460"/>
    </location>
</feature>
<evidence type="ECO:0000259" key="10">
    <source>
        <dbReference type="Pfam" id="PF08245"/>
    </source>
</evidence>
<feature type="binding site" evidence="7">
    <location>
        <begin position="152"/>
        <end position="158"/>
    </location>
    <ligand>
        <name>ATP</name>
        <dbReference type="ChEBI" id="CHEBI:30616"/>
    </ligand>
</feature>
<protein>
    <recommendedName>
        <fullName evidence="7 8">UDP-N-acetylmuramoylalanine--D-glutamate ligase</fullName>
        <ecNumber evidence="7 8">6.3.2.9</ecNumber>
    </recommendedName>
    <alternativeName>
        <fullName evidence="7">D-glutamic acid-adding enzyme</fullName>
    </alternativeName>
    <alternativeName>
        <fullName evidence="7">UDP-N-acetylmuramoyl-L-alanyl-D-glutamate synthetase</fullName>
    </alternativeName>
</protein>
<dbReference type="UniPathway" id="UPA00219"/>
<keyword evidence="4 7" id="KW-0436">Ligase</keyword>
<gene>
    <name evidence="7" type="primary">murD</name>
    <name evidence="11" type="ORF">EDC61_11253</name>
</gene>
<dbReference type="GO" id="GO:0005737">
    <property type="term" value="C:cytoplasm"/>
    <property type="evidence" value="ECO:0007669"/>
    <property type="project" value="UniProtKB-SubCell"/>
</dbReference>
<dbReference type="SUPFAM" id="SSF53623">
    <property type="entry name" value="MurD-like peptide ligases, catalytic domain"/>
    <property type="match status" value="1"/>
</dbReference>
<dbReference type="SUPFAM" id="SSF51984">
    <property type="entry name" value="MurCD N-terminal domain"/>
    <property type="match status" value="1"/>
</dbReference>
<dbReference type="Pfam" id="PF02875">
    <property type="entry name" value="Mur_ligase_C"/>
    <property type="match status" value="1"/>
</dbReference>
<keyword evidence="7 8" id="KW-0131">Cell cycle</keyword>
<dbReference type="AlphaFoldDB" id="A0A4R3JTX1"/>
<comment type="subcellular location">
    <subcellularLocation>
        <location evidence="1 7 8">Cytoplasm</location>
    </subcellularLocation>
</comment>
<dbReference type="OrthoDB" id="9809796at2"/>
<dbReference type="GO" id="GO:0008764">
    <property type="term" value="F:UDP-N-acetylmuramoylalanine-D-glutamate ligase activity"/>
    <property type="evidence" value="ECO:0007669"/>
    <property type="project" value="UniProtKB-UniRule"/>
</dbReference>
<evidence type="ECO:0000256" key="3">
    <source>
        <dbReference type="ARBA" id="ARBA00022490"/>
    </source>
</evidence>
<dbReference type="GO" id="GO:0005524">
    <property type="term" value="F:ATP binding"/>
    <property type="evidence" value="ECO:0007669"/>
    <property type="project" value="UniProtKB-UniRule"/>
</dbReference>